<dbReference type="PANTHER" id="PTHR11538">
    <property type="entry name" value="PHENYLALANYL-TRNA SYNTHETASE"/>
    <property type="match status" value="1"/>
</dbReference>
<sequence length="485" mass="55583">MKDLETKIVELLKETPEISSADLGASNTEIHAALLSLASKETVEYSITTSNRIALTEAGNEVVRNGSPEYLLMMKLRKNGVINDQDKTGMKYAFKNKWIRQESGGIQPICDGVEDRTRKSLLDPKTLTTEEDREMKKRGLIESVKQNQYKIRRGRMYGIERASQQVELTTENLNTDVSLFKPYNFETVGLLPIPGSLHPLTKIRKEIKGIFLEMGFSEMNTARYVESSFWNFDALFQPQDHPSRECHDTFFIEEPAYDDLVDVDSNHLKLVISEHSGEEAVSENGEIRDPKSLGHRSSFDVSEAKKNILRTHTTAISTRMLYELSRTYQKDRPFNAKLFSIDKVFRNETVDATHLAEFHQVEGVVAGRNQGLRELIHVLETFFRKLGMERIKFKPAFNPYTEPSMEVFGYHDGLGKWIEVGNSGIFRPEMLRPMGFDDDVTVIAWGLSLERPSMIKYRLDNIRELLGHKVDVNFIRESPVIFMDK</sequence>
<dbReference type="PANTHER" id="PTHR11538:SF40">
    <property type="entry name" value="PHENYLALANINE--TRNA LIGASE ALPHA SUBUNIT"/>
    <property type="match status" value="1"/>
</dbReference>
<dbReference type="GO" id="GO:0005524">
    <property type="term" value="F:ATP binding"/>
    <property type="evidence" value="ECO:0007669"/>
    <property type="project" value="UniProtKB-KW"/>
</dbReference>
<dbReference type="InterPro" id="IPR006195">
    <property type="entry name" value="aa-tRNA-synth_II"/>
</dbReference>
<dbReference type="Gene3D" id="1.10.10.2320">
    <property type="match status" value="1"/>
</dbReference>
<feature type="domain" description="Aminoacyl-transfer RNA synthetases class-II family profile" evidence="13">
    <location>
        <begin position="201"/>
        <end position="479"/>
    </location>
</feature>
<dbReference type="Pfam" id="PF01409">
    <property type="entry name" value="tRNA-synt_2d"/>
    <property type="match status" value="1"/>
</dbReference>
<evidence type="ECO:0000256" key="9">
    <source>
        <dbReference type="ARBA" id="ARBA00022842"/>
    </source>
</evidence>
<dbReference type="NCBIfam" id="NF003210">
    <property type="entry name" value="PRK04172.1"/>
    <property type="match status" value="1"/>
</dbReference>
<name>A0A1Y1SAB3_9MICR</name>
<keyword evidence="4" id="KW-0963">Cytoplasm</keyword>
<comment type="subcellular location">
    <subcellularLocation>
        <location evidence="1">Cytoplasm</location>
    </subcellularLocation>
</comment>
<dbReference type="InterPro" id="IPR045864">
    <property type="entry name" value="aa-tRNA-synth_II/BPL/LPL"/>
</dbReference>
<keyword evidence="11" id="KW-0030">Aminoacyl-tRNA synthetase</keyword>
<keyword evidence="15" id="KW-1185">Reference proteome</keyword>
<organism evidence="14 15">
    <name type="scientific">Enterospora canceri</name>
    <dbReference type="NCBI Taxonomy" id="1081671"/>
    <lineage>
        <taxon>Eukaryota</taxon>
        <taxon>Fungi</taxon>
        <taxon>Fungi incertae sedis</taxon>
        <taxon>Microsporidia</taxon>
        <taxon>Enterocytozoonidae</taxon>
        <taxon>Enterospora</taxon>
    </lineage>
</organism>
<dbReference type="Gene3D" id="1.10.10.2330">
    <property type="match status" value="1"/>
</dbReference>
<keyword evidence="10" id="KW-0648">Protein biosynthesis</keyword>
<dbReference type="OrthoDB" id="238316at2759"/>
<dbReference type="GO" id="GO:0009328">
    <property type="term" value="C:phenylalanine-tRNA ligase complex"/>
    <property type="evidence" value="ECO:0007669"/>
    <property type="project" value="EnsemblFungi"/>
</dbReference>
<accession>A0A1Y1SAB3</accession>
<proteinExistence type="inferred from homology"/>
<dbReference type="EC" id="6.1.1.20" evidence="3"/>
<dbReference type="Gene3D" id="3.30.1370.240">
    <property type="match status" value="1"/>
</dbReference>
<keyword evidence="5" id="KW-0436">Ligase</keyword>
<evidence type="ECO:0000256" key="1">
    <source>
        <dbReference type="ARBA" id="ARBA00004496"/>
    </source>
</evidence>
<keyword evidence="7" id="KW-0547">Nucleotide-binding</keyword>
<evidence type="ECO:0000256" key="2">
    <source>
        <dbReference type="ARBA" id="ARBA00006703"/>
    </source>
</evidence>
<dbReference type="GO" id="GO:0046872">
    <property type="term" value="F:metal ion binding"/>
    <property type="evidence" value="ECO:0007669"/>
    <property type="project" value="UniProtKB-KW"/>
</dbReference>
<dbReference type="PROSITE" id="PS50862">
    <property type="entry name" value="AA_TRNA_LIGASE_II"/>
    <property type="match status" value="1"/>
</dbReference>
<evidence type="ECO:0000259" key="13">
    <source>
        <dbReference type="PROSITE" id="PS50862"/>
    </source>
</evidence>
<dbReference type="InterPro" id="IPR002319">
    <property type="entry name" value="Phenylalanyl-tRNA_Synthase"/>
</dbReference>
<protein>
    <recommendedName>
        <fullName evidence="3">phenylalanine--tRNA ligase</fullName>
        <ecNumber evidence="3">6.1.1.20</ecNumber>
    </recommendedName>
    <alternativeName>
        <fullName evidence="12">Phenylalanyl-tRNA synthetase alpha subunit</fullName>
    </alternativeName>
</protein>
<dbReference type="InterPro" id="IPR004529">
    <property type="entry name" value="Phe-tRNA-synth_IIc_asu"/>
</dbReference>
<dbReference type="Proteomes" id="UP000192639">
    <property type="component" value="Unassembled WGS sequence"/>
</dbReference>
<dbReference type="GO" id="GO:0002161">
    <property type="term" value="F:aminoacyl-tRNA deacylase activity"/>
    <property type="evidence" value="ECO:0007669"/>
    <property type="project" value="EnsemblFungi"/>
</dbReference>
<dbReference type="VEuPathDB" id="MicrosporidiaDB:ECANGB1_1647"/>
<evidence type="ECO:0000256" key="6">
    <source>
        <dbReference type="ARBA" id="ARBA00022723"/>
    </source>
</evidence>
<keyword evidence="9" id="KW-0460">Magnesium</keyword>
<dbReference type="EMBL" id="LWDP01000005">
    <property type="protein sequence ID" value="ORD94978.1"/>
    <property type="molecule type" value="Genomic_DNA"/>
</dbReference>
<evidence type="ECO:0000256" key="12">
    <source>
        <dbReference type="ARBA" id="ARBA00030612"/>
    </source>
</evidence>
<dbReference type="AlphaFoldDB" id="A0A1Y1SAB3"/>
<dbReference type="CDD" id="cd00496">
    <property type="entry name" value="PheRS_alpha_core"/>
    <property type="match status" value="1"/>
</dbReference>
<dbReference type="GO" id="GO:0004826">
    <property type="term" value="F:phenylalanine-tRNA ligase activity"/>
    <property type="evidence" value="ECO:0007669"/>
    <property type="project" value="UniProtKB-EC"/>
</dbReference>
<evidence type="ECO:0000256" key="7">
    <source>
        <dbReference type="ARBA" id="ARBA00022741"/>
    </source>
</evidence>
<dbReference type="NCBIfam" id="TIGR00468">
    <property type="entry name" value="pheS"/>
    <property type="match status" value="1"/>
</dbReference>
<evidence type="ECO:0000256" key="10">
    <source>
        <dbReference type="ARBA" id="ARBA00022917"/>
    </source>
</evidence>
<evidence type="ECO:0000313" key="15">
    <source>
        <dbReference type="Proteomes" id="UP000192639"/>
    </source>
</evidence>
<evidence type="ECO:0000256" key="4">
    <source>
        <dbReference type="ARBA" id="ARBA00022490"/>
    </source>
</evidence>
<evidence type="ECO:0000256" key="11">
    <source>
        <dbReference type="ARBA" id="ARBA00023146"/>
    </source>
</evidence>
<dbReference type="GO" id="GO:0005829">
    <property type="term" value="C:cytosol"/>
    <property type="evidence" value="ECO:0007669"/>
    <property type="project" value="TreeGrafter"/>
</dbReference>
<reference evidence="14 15" key="1">
    <citation type="journal article" date="2017" name="Environ. Microbiol.">
        <title>Decay of the glycolytic pathway and adaptation to intranuclear parasitism within Enterocytozoonidae microsporidia.</title>
        <authorList>
            <person name="Wiredu Boakye D."/>
            <person name="Jaroenlak P."/>
            <person name="Prachumwat A."/>
            <person name="Williams T.A."/>
            <person name="Bateman K.S."/>
            <person name="Itsathitphaisarn O."/>
            <person name="Sritunyalucksana K."/>
            <person name="Paszkiewicz K.H."/>
            <person name="Moore K.A."/>
            <person name="Stentiford G.D."/>
            <person name="Williams B.A."/>
        </authorList>
    </citation>
    <scope>NUCLEOTIDE SEQUENCE [LARGE SCALE GENOMIC DNA]</scope>
    <source>
        <strain evidence="14 15">GB1</strain>
    </source>
</reference>
<keyword evidence="8" id="KW-0067">ATP-binding</keyword>
<dbReference type="GO" id="GO:0006432">
    <property type="term" value="P:phenylalanyl-tRNA aminoacylation"/>
    <property type="evidence" value="ECO:0007669"/>
    <property type="project" value="EnsemblFungi"/>
</dbReference>
<comment type="similarity">
    <text evidence="2">Belongs to the class-II aminoacyl-tRNA synthetase family. Phe-tRNA synthetase alpha subunit type 2 subfamily.</text>
</comment>
<evidence type="ECO:0000256" key="8">
    <source>
        <dbReference type="ARBA" id="ARBA00022840"/>
    </source>
</evidence>
<evidence type="ECO:0000313" key="14">
    <source>
        <dbReference type="EMBL" id="ORD94978.1"/>
    </source>
</evidence>
<dbReference type="GO" id="GO:0000049">
    <property type="term" value="F:tRNA binding"/>
    <property type="evidence" value="ECO:0007669"/>
    <property type="project" value="InterPro"/>
</dbReference>
<gene>
    <name evidence="14" type="primary">SYFA</name>
    <name evidence="14" type="ORF">ECANGB1_1647</name>
</gene>
<comment type="caution">
    <text evidence="14">The sequence shown here is derived from an EMBL/GenBank/DDBJ whole genome shotgun (WGS) entry which is preliminary data.</text>
</comment>
<evidence type="ECO:0000256" key="3">
    <source>
        <dbReference type="ARBA" id="ARBA00012814"/>
    </source>
</evidence>
<dbReference type="Gene3D" id="3.30.930.10">
    <property type="entry name" value="Bira Bifunctional Protein, Domain 2"/>
    <property type="match status" value="1"/>
</dbReference>
<keyword evidence="6" id="KW-0479">Metal-binding</keyword>
<dbReference type="SUPFAM" id="SSF55681">
    <property type="entry name" value="Class II aaRS and biotin synthetases"/>
    <property type="match status" value="1"/>
</dbReference>
<evidence type="ECO:0000256" key="5">
    <source>
        <dbReference type="ARBA" id="ARBA00022598"/>
    </source>
</evidence>